<evidence type="ECO:0000256" key="5">
    <source>
        <dbReference type="ARBA" id="ARBA00022755"/>
    </source>
</evidence>
<dbReference type="EC" id="2.1.2.3" evidence="10"/>
<dbReference type="PROSITE" id="PS51855">
    <property type="entry name" value="MGS"/>
    <property type="match status" value="1"/>
</dbReference>
<dbReference type="GO" id="GO:0006189">
    <property type="term" value="P:'de novo' IMP biosynthetic process"/>
    <property type="evidence" value="ECO:0007669"/>
    <property type="project" value="UniProtKB-UniRule"/>
</dbReference>
<evidence type="ECO:0000256" key="6">
    <source>
        <dbReference type="ARBA" id="ARBA00022801"/>
    </source>
</evidence>
<dbReference type="Proteomes" id="UP000018454">
    <property type="component" value="Unassembled WGS sequence"/>
</dbReference>
<dbReference type="PANTHER" id="PTHR11692">
    <property type="entry name" value="BIFUNCTIONAL PURINE BIOSYNTHESIS PROTEIN PURH"/>
    <property type="match status" value="1"/>
</dbReference>
<keyword evidence="6 10" id="KW-0378">Hydrolase</keyword>
<dbReference type="UniPathway" id="UPA00074">
    <property type="reaction ID" value="UER00133"/>
</dbReference>
<dbReference type="HAMAP" id="MF_00139">
    <property type="entry name" value="PurH"/>
    <property type="match status" value="1"/>
</dbReference>
<dbReference type="InterPro" id="IPR011607">
    <property type="entry name" value="MGS-like_dom"/>
</dbReference>
<dbReference type="SMART" id="SM00851">
    <property type="entry name" value="MGS"/>
    <property type="match status" value="1"/>
</dbReference>
<evidence type="ECO:0000313" key="12">
    <source>
        <dbReference type="EMBL" id="EGE47112.1"/>
    </source>
</evidence>
<dbReference type="Pfam" id="PF01808">
    <property type="entry name" value="AICARFT_IMPCHas"/>
    <property type="match status" value="1"/>
</dbReference>
<dbReference type="GO" id="GO:0003937">
    <property type="term" value="F:IMP cyclohydrolase activity"/>
    <property type="evidence" value="ECO:0007669"/>
    <property type="project" value="UniProtKB-UniRule"/>
</dbReference>
<accession>F1YV07</accession>
<dbReference type="FunFam" id="3.40.140.20:FF:000002">
    <property type="entry name" value="Bifunctional purine biosynthesis protein PurH"/>
    <property type="match status" value="1"/>
</dbReference>
<comment type="pathway">
    <text evidence="2 10">Purine metabolism; IMP biosynthesis via de novo pathway; 5-formamido-1-(5-phospho-D-ribosyl)imidazole-4-carboxamide from 5-amino-1-(5-phospho-D-ribosyl)imidazole-4-carboxamide (10-formyl THF route): step 1/1.</text>
</comment>
<dbReference type="CDD" id="cd01421">
    <property type="entry name" value="IMPCH"/>
    <property type="match status" value="1"/>
</dbReference>
<dbReference type="PIRSF" id="PIRSF000414">
    <property type="entry name" value="AICARFT_IMPCHas"/>
    <property type="match status" value="1"/>
</dbReference>
<evidence type="ECO:0000256" key="9">
    <source>
        <dbReference type="ARBA" id="ARBA00050687"/>
    </source>
</evidence>
<comment type="caution">
    <text evidence="12">The sequence shown here is derived from an EMBL/GenBank/DDBJ whole genome shotgun (WGS) entry which is preliminary data.</text>
</comment>
<dbReference type="PANTHER" id="PTHR11692:SF0">
    <property type="entry name" value="BIFUNCTIONAL PURINE BIOSYNTHESIS PROTEIN ATIC"/>
    <property type="match status" value="1"/>
</dbReference>
<comment type="similarity">
    <text evidence="3 10">Belongs to the PurH family.</text>
</comment>
<gene>
    <name evidence="10 12" type="primary">purH</name>
    <name evidence="12" type="ORF">APO_1790</name>
</gene>
<dbReference type="FunFam" id="3.40.140.20:FF:000001">
    <property type="entry name" value="Bifunctional purine biosynthesis protein PurH"/>
    <property type="match status" value="1"/>
</dbReference>
<evidence type="ECO:0000256" key="7">
    <source>
        <dbReference type="ARBA" id="ARBA00023268"/>
    </source>
</evidence>
<proteinExistence type="inferred from homology"/>
<keyword evidence="7 10" id="KW-0511">Multifunctional enzyme</keyword>
<dbReference type="EC" id="3.5.4.10" evidence="10"/>
<dbReference type="Pfam" id="PF02142">
    <property type="entry name" value="MGS"/>
    <property type="match status" value="1"/>
</dbReference>
<dbReference type="EMBL" id="AEUP01000030">
    <property type="protein sequence ID" value="EGE47112.1"/>
    <property type="molecule type" value="Genomic_DNA"/>
</dbReference>
<dbReference type="SUPFAM" id="SSF52335">
    <property type="entry name" value="Methylglyoxal synthase-like"/>
    <property type="match status" value="1"/>
</dbReference>
<feature type="domain" description="MGS-like" evidence="11">
    <location>
        <begin position="47"/>
        <end position="198"/>
    </location>
</feature>
<keyword evidence="5 10" id="KW-0658">Purine biosynthesis</keyword>
<reference evidence="12 13" key="1">
    <citation type="journal article" date="2011" name="Science">
        <title>Drosophila microbiome modulates host developmental and metabolic homeostasis via insulin signaling.</title>
        <authorList>
            <person name="Shin S.C."/>
            <person name="Kim S.H."/>
            <person name="You H."/>
            <person name="Kim B."/>
            <person name="Kim A.C."/>
            <person name="Lee K.A."/>
            <person name="Yoon J.H."/>
            <person name="Ryu J.H."/>
            <person name="Lee W.J."/>
        </authorList>
    </citation>
    <scope>NUCLEOTIDE SEQUENCE [LARGE SCALE GENOMIC DNA]</scope>
    <source>
        <strain evidence="12 13">DM001</strain>
    </source>
</reference>
<comment type="catalytic activity">
    <reaction evidence="9 10">
        <text>IMP + H2O = 5-formamido-1-(5-phospho-D-ribosyl)imidazole-4-carboxamide</text>
        <dbReference type="Rhea" id="RHEA:18445"/>
        <dbReference type="ChEBI" id="CHEBI:15377"/>
        <dbReference type="ChEBI" id="CHEBI:58053"/>
        <dbReference type="ChEBI" id="CHEBI:58467"/>
        <dbReference type="EC" id="3.5.4.10"/>
    </reaction>
</comment>
<evidence type="ECO:0000256" key="1">
    <source>
        <dbReference type="ARBA" id="ARBA00004844"/>
    </source>
</evidence>
<dbReference type="Gene3D" id="3.40.50.1380">
    <property type="entry name" value="Methylglyoxal synthase-like domain"/>
    <property type="match status" value="1"/>
</dbReference>
<dbReference type="FunFam" id="3.40.50.1380:FF:000001">
    <property type="entry name" value="Bifunctional purine biosynthesis protein PurH"/>
    <property type="match status" value="1"/>
</dbReference>
<dbReference type="InterPro" id="IPR016193">
    <property type="entry name" value="Cytidine_deaminase-like"/>
</dbReference>
<evidence type="ECO:0000256" key="2">
    <source>
        <dbReference type="ARBA" id="ARBA00004954"/>
    </source>
</evidence>
<evidence type="ECO:0000259" key="11">
    <source>
        <dbReference type="PROSITE" id="PS51855"/>
    </source>
</evidence>
<dbReference type="InterPro" id="IPR024051">
    <property type="entry name" value="AICAR_Tfase_dup_dom_sf"/>
</dbReference>
<evidence type="ECO:0000313" key="13">
    <source>
        <dbReference type="Proteomes" id="UP000018454"/>
    </source>
</evidence>
<dbReference type="GO" id="GO:0004643">
    <property type="term" value="F:phosphoribosylaminoimidazolecarboxamide formyltransferase activity"/>
    <property type="evidence" value="ECO:0007669"/>
    <property type="project" value="UniProtKB-UniRule"/>
</dbReference>
<dbReference type="AlphaFoldDB" id="F1YV07"/>
<evidence type="ECO:0000256" key="4">
    <source>
        <dbReference type="ARBA" id="ARBA00022679"/>
    </source>
</evidence>
<comment type="catalytic activity">
    <reaction evidence="8 10">
        <text>(6R)-10-formyltetrahydrofolate + 5-amino-1-(5-phospho-beta-D-ribosyl)imidazole-4-carboxamide = 5-formamido-1-(5-phospho-D-ribosyl)imidazole-4-carboxamide + (6S)-5,6,7,8-tetrahydrofolate</text>
        <dbReference type="Rhea" id="RHEA:22192"/>
        <dbReference type="ChEBI" id="CHEBI:57453"/>
        <dbReference type="ChEBI" id="CHEBI:58467"/>
        <dbReference type="ChEBI" id="CHEBI:58475"/>
        <dbReference type="ChEBI" id="CHEBI:195366"/>
        <dbReference type="EC" id="2.1.2.3"/>
    </reaction>
</comment>
<keyword evidence="4 10" id="KW-0808">Transferase</keyword>
<evidence type="ECO:0000256" key="3">
    <source>
        <dbReference type="ARBA" id="ARBA00007667"/>
    </source>
</evidence>
<dbReference type="InterPro" id="IPR002695">
    <property type="entry name" value="PurH-like"/>
</dbReference>
<evidence type="ECO:0000256" key="10">
    <source>
        <dbReference type="HAMAP-Rule" id="MF_00139"/>
    </source>
</evidence>
<dbReference type="SUPFAM" id="SSF53927">
    <property type="entry name" value="Cytidine deaminase-like"/>
    <property type="match status" value="1"/>
</dbReference>
<dbReference type="InterPro" id="IPR036914">
    <property type="entry name" value="MGS-like_dom_sf"/>
</dbReference>
<comment type="pathway">
    <text evidence="1 10">Purine metabolism; IMP biosynthesis via de novo pathway; IMP from 5-formamido-1-(5-phospho-D-ribosyl)imidazole-4-carboxamide: step 1/1.</text>
</comment>
<organism evidence="12 13">
    <name type="scientific">Acetobacter pomorum DM001</name>
    <dbReference type="NCBI Taxonomy" id="945681"/>
    <lineage>
        <taxon>Bacteria</taxon>
        <taxon>Pseudomonadati</taxon>
        <taxon>Pseudomonadota</taxon>
        <taxon>Alphaproteobacteria</taxon>
        <taxon>Acetobacterales</taxon>
        <taxon>Acetobacteraceae</taxon>
        <taxon>Acetobacter</taxon>
    </lineage>
</organism>
<evidence type="ECO:0000256" key="8">
    <source>
        <dbReference type="ARBA" id="ARBA00050488"/>
    </source>
</evidence>
<dbReference type="GO" id="GO:0005829">
    <property type="term" value="C:cytosol"/>
    <property type="evidence" value="ECO:0007669"/>
    <property type="project" value="TreeGrafter"/>
</dbReference>
<name>F1YV07_9PROT</name>
<comment type="domain">
    <text evidence="10">The IMP cyclohydrolase activity resides in the N-terminal region.</text>
</comment>
<protein>
    <recommendedName>
        <fullName evidence="10">Bifunctional purine biosynthesis protein PurH</fullName>
    </recommendedName>
    <domain>
        <recommendedName>
            <fullName evidence="10">Phosphoribosylaminoimidazolecarboxamide formyltransferase</fullName>
            <ecNumber evidence="10">2.1.2.3</ecNumber>
        </recommendedName>
        <alternativeName>
            <fullName evidence="10">AICAR transformylase</fullName>
        </alternativeName>
    </domain>
    <domain>
        <recommendedName>
            <fullName evidence="10">IMP cyclohydrolase</fullName>
            <ecNumber evidence="10">3.5.4.10</ecNumber>
        </recommendedName>
        <alternativeName>
            <fullName evidence="10">ATIC</fullName>
        </alternativeName>
        <alternativeName>
            <fullName evidence="10">IMP synthase</fullName>
        </alternativeName>
        <alternativeName>
            <fullName evidence="10">Inosinicase</fullName>
        </alternativeName>
    </domain>
</protein>
<dbReference type="NCBIfam" id="TIGR00355">
    <property type="entry name" value="purH"/>
    <property type="match status" value="1"/>
</dbReference>
<dbReference type="Gene3D" id="3.40.140.20">
    <property type="match status" value="2"/>
</dbReference>
<sequence>MPLADSLCTGHLPAAKAGFVVFHPRLMACMWHVGSSARITFLPCERSAMSQTTLPIRRALISVSDKTGLLDLARALAAQGAEILSTGGSAKALRDAGIPVTEVSDYTGFPEILDGRVKTLVPKIHGGILGRRDLPAHVAQMEEHGIGPIDLVAVNLYPFEKTVASGADADTCIENIDIGGPALIRAAAKNHAHVVVLTDPAQYEGLIDALGDGGTTLETRRAYAGAAYARTAAYDAAIAAWFAKQAQQPFPERFIMAGQRAEILRYGENPHQKAAFYRDGTVRPGVATAQQVQGKSLSYNNINDTDAAFEAVAEFDSPAVVIVKHANPCGVAVAPSLTAAWDQALRCDPVSAFGGIVALNRSLDAATAEKISTIFTEVIVAPDAEEDAKALLSRKKNLRLLLTGGLPNPAAEGIVVRSVAGGFLAQTRDNGQISREGLKVVTKRAPTEQEMQDLIFAFRVAKHVKSNAIVYAKGGATVGIGAGQMSRVDSARIAASKSGEAAKAAGLDKPLTQGSVAASDAFFPFADGLETIVAAGATAVIQPGGSIRDNEVIAAADAAGIAMVFTGMRHFRH</sequence>
<dbReference type="NCBIfam" id="NF002049">
    <property type="entry name" value="PRK00881.1"/>
    <property type="match status" value="1"/>
</dbReference>
<dbReference type="SMART" id="SM00798">
    <property type="entry name" value="AICARFT_IMPCHas"/>
    <property type="match status" value="1"/>
</dbReference>